<organism evidence="1 2">
    <name type="scientific">Taklimakanibacter albus</name>
    <dbReference type="NCBI Taxonomy" id="2800327"/>
    <lineage>
        <taxon>Bacteria</taxon>
        <taxon>Pseudomonadati</taxon>
        <taxon>Pseudomonadota</taxon>
        <taxon>Alphaproteobacteria</taxon>
        <taxon>Hyphomicrobiales</taxon>
        <taxon>Aestuariivirgaceae</taxon>
        <taxon>Taklimakanibacter</taxon>
    </lineage>
</organism>
<name>A0ACC5RFB7_9HYPH</name>
<dbReference type="EMBL" id="JAENHL010000008">
    <property type="protein sequence ID" value="MBK1871191.1"/>
    <property type="molecule type" value="Genomic_DNA"/>
</dbReference>
<accession>A0ACC5RFB7</accession>
<protein>
    <submittedName>
        <fullName evidence="1">Lrp/AsnC family transcriptional regulator</fullName>
    </submittedName>
</protein>
<gene>
    <name evidence="1" type="ORF">JHL16_32795</name>
</gene>
<evidence type="ECO:0000313" key="2">
    <source>
        <dbReference type="Proteomes" id="UP000616151"/>
    </source>
</evidence>
<sequence length="150" mass="16847">MDEFDRKVLNSLQRNSALARADFAQEVGLSESQAVRRRQALEQSGLIRRYRADLDARALGFAVTAFVHVKLKGHSDGNARRFRDLVRLTPGILEAHAVTGDFDYLLKVCVADLDGLRDLVNGVLLMHQTVDRVRSEIALEILRDDHLLAL</sequence>
<reference evidence="1" key="1">
    <citation type="submission" date="2021-01" db="EMBL/GenBank/DDBJ databases">
        <authorList>
            <person name="Sun Q."/>
        </authorList>
    </citation>
    <scope>NUCLEOTIDE SEQUENCE</scope>
    <source>
        <strain evidence="1">YIM B02566</strain>
    </source>
</reference>
<proteinExistence type="predicted"/>
<comment type="caution">
    <text evidence="1">The sequence shown here is derived from an EMBL/GenBank/DDBJ whole genome shotgun (WGS) entry which is preliminary data.</text>
</comment>
<keyword evidence="2" id="KW-1185">Reference proteome</keyword>
<dbReference type="Proteomes" id="UP000616151">
    <property type="component" value="Unassembled WGS sequence"/>
</dbReference>
<evidence type="ECO:0000313" key="1">
    <source>
        <dbReference type="EMBL" id="MBK1871191.1"/>
    </source>
</evidence>